<evidence type="ECO:0000313" key="2">
    <source>
        <dbReference type="Proteomes" id="UP000279833"/>
    </source>
</evidence>
<dbReference type="Proteomes" id="UP000279833">
    <property type="component" value="Unassembled WGS sequence"/>
</dbReference>
<reference evidence="3" key="1">
    <citation type="submission" date="2016-06" db="UniProtKB">
        <authorList>
            <consortium name="WormBaseParasite"/>
        </authorList>
    </citation>
    <scope>IDENTIFICATION</scope>
</reference>
<sequence length="45" mass="5074">MLSNASRKFSDIIIVPSIANFKSLNVVRTLDITRCIRSTSCFKNI</sequence>
<dbReference type="EMBL" id="UZAK01003774">
    <property type="protein sequence ID" value="VDO81322.1"/>
    <property type="molecule type" value="Genomic_DNA"/>
</dbReference>
<organism evidence="3">
    <name type="scientific">Schistosoma curassoni</name>
    <dbReference type="NCBI Taxonomy" id="6186"/>
    <lineage>
        <taxon>Eukaryota</taxon>
        <taxon>Metazoa</taxon>
        <taxon>Spiralia</taxon>
        <taxon>Lophotrochozoa</taxon>
        <taxon>Platyhelminthes</taxon>
        <taxon>Trematoda</taxon>
        <taxon>Digenea</taxon>
        <taxon>Strigeidida</taxon>
        <taxon>Schistosomatoidea</taxon>
        <taxon>Schistosomatidae</taxon>
        <taxon>Schistosoma</taxon>
    </lineage>
</organism>
<keyword evidence="2" id="KW-1185">Reference proteome</keyword>
<reference evidence="1 2" key="2">
    <citation type="submission" date="2018-11" db="EMBL/GenBank/DDBJ databases">
        <authorList>
            <consortium name="Pathogen Informatics"/>
        </authorList>
    </citation>
    <scope>NUCLEOTIDE SEQUENCE [LARGE SCALE GENOMIC DNA]</scope>
    <source>
        <strain evidence="1">Dakar</strain>
        <strain evidence="2">Dakar, Senegal</strain>
    </source>
</reference>
<evidence type="ECO:0000313" key="3">
    <source>
        <dbReference type="WBParaSite" id="SCUD_0000336201-mRNA-1"/>
    </source>
</evidence>
<evidence type="ECO:0000313" key="1">
    <source>
        <dbReference type="EMBL" id="VDO81322.1"/>
    </source>
</evidence>
<protein>
    <submittedName>
        <fullName evidence="3">Ribose-phosphate pyrophosphokinase</fullName>
    </submittedName>
</protein>
<proteinExistence type="predicted"/>
<gene>
    <name evidence="1" type="ORF">SCUD_LOCUS3362</name>
</gene>
<accession>A0A183JKY1</accession>
<name>A0A183JKY1_9TREM</name>
<dbReference type="WBParaSite" id="SCUD_0000336201-mRNA-1">
    <property type="protein sequence ID" value="SCUD_0000336201-mRNA-1"/>
    <property type="gene ID" value="SCUD_0000336201"/>
</dbReference>
<dbReference type="AlphaFoldDB" id="A0A183JKY1"/>